<organism evidence="1 2">
    <name type="scientific">Chengkuizengella axinellae</name>
    <dbReference type="NCBI Taxonomy" id="3064388"/>
    <lineage>
        <taxon>Bacteria</taxon>
        <taxon>Bacillati</taxon>
        <taxon>Bacillota</taxon>
        <taxon>Bacilli</taxon>
        <taxon>Bacillales</taxon>
        <taxon>Paenibacillaceae</taxon>
        <taxon>Chengkuizengella</taxon>
    </lineage>
</organism>
<reference evidence="1 2" key="1">
    <citation type="submission" date="2023-08" db="EMBL/GenBank/DDBJ databases">
        <authorList>
            <person name="Park J.-S."/>
        </authorList>
    </citation>
    <scope>NUCLEOTIDE SEQUENCE [LARGE SCALE GENOMIC DNA]</scope>
    <source>
        <strain evidence="1 2">2205SS18-9</strain>
    </source>
</reference>
<proteinExistence type="predicted"/>
<keyword evidence="2" id="KW-1185">Reference proteome</keyword>
<evidence type="ECO:0000313" key="1">
    <source>
        <dbReference type="EMBL" id="MDP5273859.1"/>
    </source>
</evidence>
<dbReference type="RefSeq" id="WP_305991157.1">
    <property type="nucleotide sequence ID" value="NZ_JAVAMP010000002.1"/>
</dbReference>
<evidence type="ECO:0000313" key="2">
    <source>
        <dbReference type="Proteomes" id="UP001231941"/>
    </source>
</evidence>
<gene>
    <name evidence="1" type="ORF">Q5Y73_07065</name>
</gene>
<comment type="caution">
    <text evidence="1">The sequence shown here is derived from an EMBL/GenBank/DDBJ whole genome shotgun (WGS) entry which is preliminary data.</text>
</comment>
<name>A0ABT9IWW5_9BACL</name>
<sequence length="241" mass="26932">MMRNNGTNRAIYYRKYKRQQPMLKYVSPATIQGYIGKNIRTYIPGYGNVCAYVRSFNPYNRKFGLDIQTTCGNWQQIQVDYSDMVGKGDGAGFPNLIGFQGVEEGVNSLIGPYLPATGGAATYPPRVNPYEILSCMNNWIRISLKDGTNITAYLSSFNMKQVGGFVSHHTYQTITCKGKVITNIEEAKSCINQWVDITLPNGISLSFYLTSYDENYVGGQLKTSELLPLFNKVENIVCLGS</sequence>
<dbReference type="Proteomes" id="UP001231941">
    <property type="component" value="Unassembled WGS sequence"/>
</dbReference>
<dbReference type="EMBL" id="JAVAMP010000002">
    <property type="protein sequence ID" value="MDP5273859.1"/>
    <property type="molecule type" value="Genomic_DNA"/>
</dbReference>
<accession>A0ABT9IWW5</accession>
<protein>
    <submittedName>
        <fullName evidence="1">Uncharacterized protein</fullName>
    </submittedName>
</protein>